<evidence type="ECO:0000259" key="2">
    <source>
        <dbReference type="Pfam" id="PF26640"/>
    </source>
</evidence>
<evidence type="ECO:0000259" key="1">
    <source>
        <dbReference type="Pfam" id="PF06985"/>
    </source>
</evidence>
<feature type="domain" description="Heterokaryon incompatibility" evidence="1">
    <location>
        <begin position="26"/>
        <end position="118"/>
    </location>
</feature>
<dbReference type="Proteomes" id="UP000235672">
    <property type="component" value="Unassembled WGS sequence"/>
</dbReference>
<dbReference type="InterPro" id="IPR058525">
    <property type="entry name" value="DUF8212"/>
</dbReference>
<dbReference type="EMBL" id="KZ613494">
    <property type="protein sequence ID" value="PMD18477.1"/>
    <property type="molecule type" value="Genomic_DNA"/>
</dbReference>
<organism evidence="3 4">
    <name type="scientific">Hyaloscypha hepaticicola</name>
    <dbReference type="NCBI Taxonomy" id="2082293"/>
    <lineage>
        <taxon>Eukaryota</taxon>
        <taxon>Fungi</taxon>
        <taxon>Dikarya</taxon>
        <taxon>Ascomycota</taxon>
        <taxon>Pezizomycotina</taxon>
        <taxon>Leotiomycetes</taxon>
        <taxon>Helotiales</taxon>
        <taxon>Hyaloscyphaceae</taxon>
        <taxon>Hyaloscypha</taxon>
    </lineage>
</organism>
<dbReference type="PANTHER" id="PTHR10622">
    <property type="entry name" value="HET DOMAIN-CONTAINING PROTEIN"/>
    <property type="match status" value="1"/>
</dbReference>
<protein>
    <submittedName>
        <fullName evidence="3">HET-domain-containing protein</fullName>
    </submittedName>
</protein>
<evidence type="ECO:0000313" key="4">
    <source>
        <dbReference type="Proteomes" id="UP000235672"/>
    </source>
</evidence>
<name>A0A2J6PWU8_9HELO</name>
<dbReference type="STRING" id="1745343.A0A2J6PWU8"/>
<dbReference type="OrthoDB" id="20872at2759"/>
<feature type="domain" description="DUF8212" evidence="2">
    <location>
        <begin position="229"/>
        <end position="255"/>
    </location>
</feature>
<gene>
    <name evidence="3" type="ORF">NA56DRAFT_577141</name>
</gene>
<sequence>MRLLRCNVSDEAAPVLEEFYDDFPPYAILSHRWGKATEEVSFRDIETGADISAKGGYKKFRHCCQQALKDGFQYAWIDTCCIDKSSSAELSEAINSMYSWYINSQVCYTYLNDVLPASGNNLKDEASSFRKSAWFTRGWTLQELIAPHNVRFFDQDWGFIGEKEELAEPVSDITGISADVLKNREISSSVAQRMSWAAGRKTTRVEDRAYSLMGIFGVNMPILYGEGHRAFIRLQEEIMRNSFDHSLFAWEATFDDYGFLAKSPDHFSGCGNIVPVDYNTFVAQMQILNGVPDYTQTNVGTRIQLPL</sequence>
<dbReference type="AlphaFoldDB" id="A0A2J6PWU8"/>
<dbReference type="Pfam" id="PF06985">
    <property type="entry name" value="HET"/>
    <property type="match status" value="1"/>
</dbReference>
<accession>A0A2J6PWU8</accession>
<dbReference type="Pfam" id="PF26640">
    <property type="entry name" value="DUF8212"/>
    <property type="match status" value="1"/>
</dbReference>
<keyword evidence="4" id="KW-1185">Reference proteome</keyword>
<evidence type="ECO:0000313" key="3">
    <source>
        <dbReference type="EMBL" id="PMD18477.1"/>
    </source>
</evidence>
<proteinExistence type="predicted"/>
<dbReference type="PANTHER" id="PTHR10622:SF10">
    <property type="entry name" value="HET DOMAIN-CONTAINING PROTEIN"/>
    <property type="match status" value="1"/>
</dbReference>
<reference evidence="3 4" key="1">
    <citation type="submission" date="2016-05" db="EMBL/GenBank/DDBJ databases">
        <title>A degradative enzymes factory behind the ericoid mycorrhizal symbiosis.</title>
        <authorList>
            <consortium name="DOE Joint Genome Institute"/>
            <person name="Martino E."/>
            <person name="Morin E."/>
            <person name="Grelet G."/>
            <person name="Kuo A."/>
            <person name="Kohler A."/>
            <person name="Daghino S."/>
            <person name="Barry K."/>
            <person name="Choi C."/>
            <person name="Cichocki N."/>
            <person name="Clum A."/>
            <person name="Copeland A."/>
            <person name="Hainaut M."/>
            <person name="Haridas S."/>
            <person name="Labutti K."/>
            <person name="Lindquist E."/>
            <person name="Lipzen A."/>
            <person name="Khouja H.-R."/>
            <person name="Murat C."/>
            <person name="Ohm R."/>
            <person name="Olson A."/>
            <person name="Spatafora J."/>
            <person name="Veneault-Fourrey C."/>
            <person name="Henrissat B."/>
            <person name="Grigoriev I."/>
            <person name="Martin F."/>
            <person name="Perotto S."/>
        </authorList>
    </citation>
    <scope>NUCLEOTIDE SEQUENCE [LARGE SCALE GENOMIC DNA]</scope>
    <source>
        <strain evidence="3 4">UAMH 7357</strain>
    </source>
</reference>
<feature type="non-terminal residue" evidence="3">
    <location>
        <position position="307"/>
    </location>
</feature>
<dbReference type="InterPro" id="IPR010730">
    <property type="entry name" value="HET"/>
</dbReference>